<reference evidence="2 3" key="1">
    <citation type="journal article" date="2024" name="J Genomics">
        <title>Draft genome sequencing and assembly of Favolaschia claudopus CIRM-BRFM 2984 isolated from oak limbs.</title>
        <authorList>
            <person name="Navarro D."/>
            <person name="Drula E."/>
            <person name="Chaduli D."/>
            <person name="Cazenave R."/>
            <person name="Ahrendt S."/>
            <person name="Wang J."/>
            <person name="Lipzen A."/>
            <person name="Daum C."/>
            <person name="Barry K."/>
            <person name="Grigoriev I.V."/>
            <person name="Favel A."/>
            <person name="Rosso M.N."/>
            <person name="Martin F."/>
        </authorList>
    </citation>
    <scope>NUCLEOTIDE SEQUENCE [LARGE SCALE GENOMIC DNA]</scope>
    <source>
        <strain evidence="2 3">CIRM-BRFM 2984</strain>
    </source>
</reference>
<feature type="region of interest" description="Disordered" evidence="1">
    <location>
        <begin position="132"/>
        <end position="187"/>
    </location>
</feature>
<keyword evidence="3" id="KW-1185">Reference proteome</keyword>
<proteinExistence type="predicted"/>
<evidence type="ECO:0000256" key="1">
    <source>
        <dbReference type="SAM" id="MobiDB-lite"/>
    </source>
</evidence>
<protein>
    <submittedName>
        <fullName evidence="2">Uncharacterized protein</fullName>
    </submittedName>
</protein>
<name>A0AAW0CTY1_9AGAR</name>
<dbReference type="AlphaFoldDB" id="A0AAW0CTY1"/>
<accession>A0AAW0CTY1</accession>
<sequence>MHFGRNDFETTISPSHVLGTSISRSQSHHGSRSDPLNDILLHLILTYQALTIAQHPNSSSTPFMPPAEPAPAQCTKTHATASAANHRKPCALSGLPPLARMGYTVANRSSASVAEPERCRQHRRRHVHQTYHQRRQHDHFHAQSPTRPHQLRHQHRRGVNGTVTPPPARGPFPANPSFRNEGIWLAPSSSSNHTGTILRPFHNSSLPLQHICASPTP</sequence>
<evidence type="ECO:0000313" key="3">
    <source>
        <dbReference type="Proteomes" id="UP001362999"/>
    </source>
</evidence>
<organism evidence="2 3">
    <name type="scientific">Favolaschia claudopus</name>
    <dbReference type="NCBI Taxonomy" id="2862362"/>
    <lineage>
        <taxon>Eukaryota</taxon>
        <taxon>Fungi</taxon>
        <taxon>Dikarya</taxon>
        <taxon>Basidiomycota</taxon>
        <taxon>Agaricomycotina</taxon>
        <taxon>Agaricomycetes</taxon>
        <taxon>Agaricomycetidae</taxon>
        <taxon>Agaricales</taxon>
        <taxon>Marasmiineae</taxon>
        <taxon>Mycenaceae</taxon>
        <taxon>Favolaschia</taxon>
    </lineage>
</organism>
<feature type="compositionally biased region" description="Pro residues" evidence="1">
    <location>
        <begin position="164"/>
        <end position="174"/>
    </location>
</feature>
<dbReference type="EMBL" id="JAWWNJ010000012">
    <property type="protein sequence ID" value="KAK7043375.1"/>
    <property type="molecule type" value="Genomic_DNA"/>
</dbReference>
<dbReference type="Proteomes" id="UP001362999">
    <property type="component" value="Unassembled WGS sequence"/>
</dbReference>
<gene>
    <name evidence="2" type="ORF">R3P38DRAFT_3440145</name>
</gene>
<comment type="caution">
    <text evidence="2">The sequence shown here is derived from an EMBL/GenBank/DDBJ whole genome shotgun (WGS) entry which is preliminary data.</text>
</comment>
<feature type="compositionally biased region" description="Basic residues" evidence="1">
    <location>
        <begin position="149"/>
        <end position="158"/>
    </location>
</feature>
<evidence type="ECO:0000313" key="2">
    <source>
        <dbReference type="EMBL" id="KAK7043375.1"/>
    </source>
</evidence>